<comment type="subcellular location">
    <subcellularLocation>
        <location evidence="2 11">Cytoplasm</location>
    </subcellularLocation>
</comment>
<proteinExistence type="inferred from homology"/>
<name>A0A1S1MPS0_9GAMM</name>
<dbReference type="GO" id="GO:0006508">
    <property type="term" value="P:proteolysis"/>
    <property type="evidence" value="ECO:0007669"/>
    <property type="project" value="UniProtKB-KW"/>
</dbReference>
<dbReference type="Proteomes" id="UP000179786">
    <property type="component" value="Unassembled WGS sequence"/>
</dbReference>
<keyword evidence="8 11" id="KW-0645">Protease</keyword>
<organism evidence="14 15">
    <name type="scientific">Pseudoalteromonas amylolytica</name>
    <dbReference type="NCBI Taxonomy" id="1859457"/>
    <lineage>
        <taxon>Bacteria</taxon>
        <taxon>Pseudomonadati</taxon>
        <taxon>Pseudomonadota</taxon>
        <taxon>Gammaproteobacteria</taxon>
        <taxon>Alteromonadales</taxon>
        <taxon>Pseudoalteromonadaceae</taxon>
        <taxon>Pseudoalteromonas</taxon>
    </lineage>
</organism>
<keyword evidence="9 11" id="KW-0378">Hydrolase</keyword>
<dbReference type="RefSeq" id="WP_070987871.1">
    <property type="nucleotide sequence ID" value="NZ_MKJU01000037.1"/>
</dbReference>
<dbReference type="STRING" id="1859457.BET10_01135"/>
<evidence type="ECO:0000256" key="3">
    <source>
        <dbReference type="ARBA" id="ARBA00010088"/>
    </source>
</evidence>
<evidence type="ECO:0000256" key="1">
    <source>
        <dbReference type="ARBA" id="ARBA00001585"/>
    </source>
</evidence>
<keyword evidence="15" id="KW-1185">Reference proteome</keyword>
<evidence type="ECO:0000256" key="6">
    <source>
        <dbReference type="ARBA" id="ARBA00022438"/>
    </source>
</evidence>
<comment type="caution">
    <text evidence="14">The sequence shown here is derived from an EMBL/GenBank/DDBJ whole genome shotgun (WGS) entry which is preliminary data.</text>
</comment>
<reference evidence="14 15" key="1">
    <citation type="submission" date="2016-09" db="EMBL/GenBank/DDBJ databases">
        <title>Pseudoalteromonas amylolytica sp. nov., isolated from the surface seawater.</title>
        <authorList>
            <person name="Wu Y.-H."/>
            <person name="Cheng H."/>
            <person name="Jin X.-B."/>
            <person name="Wang C.-S."/>
            <person name="Xu X.-W."/>
        </authorList>
    </citation>
    <scope>NUCLEOTIDE SEQUENCE [LARGE SCALE GENOMIC DNA]</scope>
    <source>
        <strain evidence="14 15">JW1</strain>
    </source>
</reference>
<dbReference type="AlphaFoldDB" id="A0A1S1MPS0"/>
<dbReference type="PIRSF" id="PIRSF006431">
    <property type="entry name" value="Pept_S33"/>
    <property type="match status" value="1"/>
</dbReference>
<dbReference type="SUPFAM" id="SSF53474">
    <property type="entry name" value="alpha/beta-Hydrolases"/>
    <property type="match status" value="1"/>
</dbReference>
<evidence type="ECO:0000256" key="8">
    <source>
        <dbReference type="ARBA" id="ARBA00022670"/>
    </source>
</evidence>
<protein>
    <recommendedName>
        <fullName evidence="5 11">Proline iminopeptidase</fullName>
        <shortName evidence="11">PIP</shortName>
        <ecNumber evidence="4 11">3.4.11.5</ecNumber>
    </recommendedName>
    <alternativeName>
        <fullName evidence="10 11">Prolyl aminopeptidase</fullName>
    </alternativeName>
</protein>
<dbReference type="PANTHER" id="PTHR43722:SF1">
    <property type="entry name" value="PROLINE IMINOPEPTIDASE"/>
    <property type="match status" value="1"/>
</dbReference>
<feature type="active site" evidence="12">
    <location>
        <position position="262"/>
    </location>
</feature>
<dbReference type="GO" id="GO:0005737">
    <property type="term" value="C:cytoplasm"/>
    <property type="evidence" value="ECO:0007669"/>
    <property type="project" value="UniProtKB-SubCell"/>
</dbReference>
<evidence type="ECO:0000256" key="12">
    <source>
        <dbReference type="PIRSR" id="PIRSR006431-1"/>
    </source>
</evidence>
<dbReference type="OrthoDB" id="9796770at2"/>
<dbReference type="PRINTS" id="PR00793">
    <property type="entry name" value="PROAMNOPTASE"/>
</dbReference>
<keyword evidence="6 11" id="KW-0031">Aminopeptidase</keyword>
<dbReference type="EMBL" id="MKJU01000037">
    <property type="protein sequence ID" value="OHU86834.1"/>
    <property type="molecule type" value="Genomic_DNA"/>
</dbReference>
<evidence type="ECO:0000313" key="15">
    <source>
        <dbReference type="Proteomes" id="UP000179786"/>
    </source>
</evidence>
<keyword evidence="7 11" id="KW-0963">Cytoplasm</keyword>
<sequence>MAQGYIVGEALRSFHLAVGDGHQIYVEEYGKPDGLPVLVNHGGPGCGLNPESTQYFNPERYRIILYSQRGCGGSTPHELHHNTPNHLVHDMLKLLDHLEINKTVMVGGSWGATLSLLFAHKHPERVKGLVLWASFLATEQDLQWLYSPQGAGAQFYPESYNAFSQGLQSAEDVLAYYSDALHSDDELLQHKAAHHWHEWDRQVTLAASLSRYHLEHANCITQQAKIMCHYFSSEIFAQLQDLDTAPQVLKALPIWFVHGRHDLVCRFAPVQRLADELNAQLYILDGLGHSGASQAYFEAIRRAADLLACKLHA</sequence>
<dbReference type="EC" id="3.4.11.5" evidence="4 11"/>
<evidence type="ECO:0000256" key="5">
    <source>
        <dbReference type="ARBA" id="ARBA00021843"/>
    </source>
</evidence>
<dbReference type="Gene3D" id="3.40.50.1820">
    <property type="entry name" value="alpha/beta hydrolase"/>
    <property type="match status" value="1"/>
</dbReference>
<evidence type="ECO:0000259" key="13">
    <source>
        <dbReference type="Pfam" id="PF00561"/>
    </source>
</evidence>
<feature type="domain" description="AB hydrolase-1" evidence="13">
    <location>
        <begin position="36"/>
        <end position="159"/>
    </location>
</feature>
<evidence type="ECO:0000256" key="11">
    <source>
        <dbReference type="PIRNR" id="PIRNR006431"/>
    </source>
</evidence>
<dbReference type="Pfam" id="PF00561">
    <property type="entry name" value="Abhydrolase_1"/>
    <property type="match status" value="1"/>
</dbReference>
<dbReference type="InterPro" id="IPR000073">
    <property type="entry name" value="AB_hydrolase_1"/>
</dbReference>
<dbReference type="InterPro" id="IPR029058">
    <property type="entry name" value="AB_hydrolase_fold"/>
</dbReference>
<comment type="catalytic activity">
    <reaction evidence="1 11">
        <text>Release of N-terminal proline from a peptide.</text>
        <dbReference type="EC" id="3.4.11.5"/>
    </reaction>
</comment>
<feature type="active site" description="Nucleophile" evidence="12">
    <location>
        <position position="109"/>
    </location>
</feature>
<dbReference type="GO" id="GO:0004177">
    <property type="term" value="F:aminopeptidase activity"/>
    <property type="evidence" value="ECO:0007669"/>
    <property type="project" value="UniProtKB-UniRule"/>
</dbReference>
<dbReference type="InterPro" id="IPR005944">
    <property type="entry name" value="Pro_iminopeptidase"/>
</dbReference>
<comment type="similarity">
    <text evidence="3 11">Belongs to the peptidase S33 family.</text>
</comment>
<evidence type="ECO:0000256" key="4">
    <source>
        <dbReference type="ARBA" id="ARBA00012568"/>
    </source>
</evidence>
<dbReference type="PRINTS" id="PR00111">
    <property type="entry name" value="ABHYDROLASE"/>
</dbReference>
<dbReference type="PANTHER" id="PTHR43722">
    <property type="entry name" value="PROLINE IMINOPEPTIDASE"/>
    <property type="match status" value="1"/>
</dbReference>
<dbReference type="InterPro" id="IPR002410">
    <property type="entry name" value="Peptidase_S33"/>
</dbReference>
<accession>A0A1S1MPS0</accession>
<evidence type="ECO:0000313" key="14">
    <source>
        <dbReference type="EMBL" id="OHU86834.1"/>
    </source>
</evidence>
<evidence type="ECO:0000256" key="10">
    <source>
        <dbReference type="ARBA" id="ARBA00029605"/>
    </source>
</evidence>
<gene>
    <name evidence="14" type="ORF">BET10_01135</name>
</gene>
<evidence type="ECO:0000256" key="7">
    <source>
        <dbReference type="ARBA" id="ARBA00022490"/>
    </source>
</evidence>
<feature type="active site" description="Proton donor" evidence="12">
    <location>
        <position position="289"/>
    </location>
</feature>
<evidence type="ECO:0000256" key="2">
    <source>
        <dbReference type="ARBA" id="ARBA00004496"/>
    </source>
</evidence>
<evidence type="ECO:0000256" key="9">
    <source>
        <dbReference type="ARBA" id="ARBA00022801"/>
    </source>
</evidence>